<dbReference type="Proteomes" id="UP000006038">
    <property type="component" value="Chromosome 11"/>
</dbReference>
<dbReference type="AlphaFoldDB" id="J3N7U9"/>
<reference evidence="1" key="2">
    <citation type="submission" date="2013-04" db="UniProtKB">
        <authorList>
            <consortium name="EnsemblPlants"/>
        </authorList>
    </citation>
    <scope>IDENTIFICATION</scope>
</reference>
<evidence type="ECO:0000313" key="2">
    <source>
        <dbReference type="Proteomes" id="UP000006038"/>
    </source>
</evidence>
<accession>J3N7U9</accession>
<dbReference type="EnsemblPlants" id="OB11G18850.1">
    <property type="protein sequence ID" value="OB11G18850.1"/>
    <property type="gene ID" value="OB11G18850"/>
</dbReference>
<name>J3N7U9_ORYBR</name>
<sequence>MQTVKARTMRRRRRIPAFGEWNTTDCYHGGSSGREWPAAITPCFEFELAKPWIPPCTAEVTAMRSSGAVVGKQQRKGEARQGRRIRRVPDVGPNAASKVYYISVVDDDDLYEITPSMLPHKSMEVRR</sequence>
<reference evidence="1" key="1">
    <citation type="journal article" date="2013" name="Nat. Commun.">
        <title>Whole-genome sequencing of Oryza brachyantha reveals mechanisms underlying Oryza genome evolution.</title>
        <authorList>
            <person name="Chen J."/>
            <person name="Huang Q."/>
            <person name="Gao D."/>
            <person name="Wang J."/>
            <person name="Lang Y."/>
            <person name="Liu T."/>
            <person name="Li B."/>
            <person name="Bai Z."/>
            <person name="Luis Goicoechea J."/>
            <person name="Liang C."/>
            <person name="Chen C."/>
            <person name="Zhang W."/>
            <person name="Sun S."/>
            <person name="Liao Y."/>
            <person name="Zhang X."/>
            <person name="Yang L."/>
            <person name="Song C."/>
            <person name="Wang M."/>
            <person name="Shi J."/>
            <person name="Liu G."/>
            <person name="Liu J."/>
            <person name="Zhou H."/>
            <person name="Zhou W."/>
            <person name="Yu Q."/>
            <person name="An N."/>
            <person name="Chen Y."/>
            <person name="Cai Q."/>
            <person name="Wang B."/>
            <person name="Liu B."/>
            <person name="Min J."/>
            <person name="Huang Y."/>
            <person name="Wu H."/>
            <person name="Li Z."/>
            <person name="Zhang Y."/>
            <person name="Yin Y."/>
            <person name="Song W."/>
            <person name="Jiang J."/>
            <person name="Jackson S.A."/>
            <person name="Wing R.A."/>
            <person name="Wang J."/>
            <person name="Chen M."/>
        </authorList>
    </citation>
    <scope>NUCLEOTIDE SEQUENCE [LARGE SCALE GENOMIC DNA]</scope>
    <source>
        <strain evidence="1">cv. IRGC 101232</strain>
    </source>
</reference>
<dbReference type="HOGENOM" id="CLU_1973922_0_0_1"/>
<evidence type="ECO:0000313" key="1">
    <source>
        <dbReference type="EnsemblPlants" id="OB11G18850.1"/>
    </source>
</evidence>
<protein>
    <submittedName>
        <fullName evidence="1">Uncharacterized protein</fullName>
    </submittedName>
</protein>
<organism evidence="1">
    <name type="scientific">Oryza brachyantha</name>
    <name type="common">malo sina</name>
    <dbReference type="NCBI Taxonomy" id="4533"/>
    <lineage>
        <taxon>Eukaryota</taxon>
        <taxon>Viridiplantae</taxon>
        <taxon>Streptophyta</taxon>
        <taxon>Embryophyta</taxon>
        <taxon>Tracheophyta</taxon>
        <taxon>Spermatophyta</taxon>
        <taxon>Magnoliopsida</taxon>
        <taxon>Liliopsida</taxon>
        <taxon>Poales</taxon>
        <taxon>Poaceae</taxon>
        <taxon>BOP clade</taxon>
        <taxon>Oryzoideae</taxon>
        <taxon>Oryzeae</taxon>
        <taxon>Oryzinae</taxon>
        <taxon>Oryza</taxon>
    </lineage>
</organism>
<proteinExistence type="predicted"/>
<keyword evidence="2" id="KW-1185">Reference proteome</keyword>
<dbReference type="Gramene" id="OB11G18850.1">
    <property type="protein sequence ID" value="OB11G18850.1"/>
    <property type="gene ID" value="OB11G18850"/>
</dbReference>